<evidence type="ECO:0000313" key="4">
    <source>
        <dbReference type="Proteomes" id="UP000295497"/>
    </source>
</evidence>
<dbReference type="Pfam" id="PF13482">
    <property type="entry name" value="RNase_H_2"/>
    <property type="match status" value="1"/>
</dbReference>
<dbReference type="AlphaFoldDB" id="A0A4P2QQP8"/>
<proteinExistence type="predicted"/>
<sequence>MTSFKSKLARLGPLPAERRGSAPLAPAPAPLAREPAAEDDRASAPPPAPPAPCDAAAAAAVSAAAAAVSAAAGAVSAAAGAVPAAAAPAEAARPRAAAPGAPAGGGARPSLDELRDRISRIVARGAPPTPRADPARGELPFHVEQTPGGPLYVSRTRSLAAARVGRAPLVAARDADPALLALLALDPALAGCDVRKALFLDTETTGLAGGTGTVPFLIGLAWFDPGAASAGPLGEPSSDGFVMEQLLLRRLGEEEPILRRLAERLAGASMIITYNGKAFDLPLLRTRYVMNRLPPPPELPHLDLVHVARRIHKARLKTRTLIALEHDVLGRVRVGDVPGGEIVACYAHFLRTGDEEALLGVVEHNAADVLAMVALVGLYGEPLGSLAAGDLAGVAATLRRAGALERAAELADAAVERGGGAAARRARGDIAKARGDKARALSDYEALAAEIDDPAVRLELAKLYEHHVRAFARALDLADQGTAEPEPAQARRRARLRRKLDRATGGAAALALPFERAEAGGAGGARPGAQPAAAPEREGKE</sequence>
<dbReference type="InterPro" id="IPR038720">
    <property type="entry name" value="YprB_RNase_H-like_dom"/>
</dbReference>
<protein>
    <recommendedName>
        <fullName evidence="2">YprB ribonuclease H-like domain-containing protein</fullName>
    </recommendedName>
</protein>
<dbReference type="InterPro" id="IPR012337">
    <property type="entry name" value="RNaseH-like_sf"/>
</dbReference>
<feature type="region of interest" description="Disordered" evidence="1">
    <location>
        <begin position="519"/>
        <end position="541"/>
    </location>
</feature>
<dbReference type="Gene3D" id="3.30.420.10">
    <property type="entry name" value="Ribonuclease H-like superfamily/Ribonuclease H"/>
    <property type="match status" value="1"/>
</dbReference>
<dbReference type="GO" id="GO:0003676">
    <property type="term" value="F:nucleic acid binding"/>
    <property type="evidence" value="ECO:0007669"/>
    <property type="project" value="InterPro"/>
</dbReference>
<dbReference type="SUPFAM" id="SSF53098">
    <property type="entry name" value="Ribonuclease H-like"/>
    <property type="match status" value="1"/>
</dbReference>
<feature type="region of interest" description="Disordered" evidence="1">
    <location>
        <begin position="122"/>
        <end position="147"/>
    </location>
</feature>
<dbReference type="RefSeq" id="WP_129576111.1">
    <property type="nucleotide sequence ID" value="NZ_CP012672.1"/>
</dbReference>
<feature type="domain" description="YprB ribonuclease H-like" evidence="2">
    <location>
        <begin position="198"/>
        <end position="376"/>
    </location>
</feature>
<evidence type="ECO:0000256" key="1">
    <source>
        <dbReference type="SAM" id="MobiDB-lite"/>
    </source>
</evidence>
<dbReference type="Proteomes" id="UP000295497">
    <property type="component" value="Chromosome"/>
</dbReference>
<name>A0A4P2QQP8_SORCE</name>
<evidence type="ECO:0000313" key="3">
    <source>
        <dbReference type="EMBL" id="AUX32539.1"/>
    </source>
</evidence>
<feature type="region of interest" description="Disordered" evidence="1">
    <location>
        <begin position="1"/>
        <end position="56"/>
    </location>
</feature>
<accession>A0A4P2QQP8</accession>
<reference evidence="3 4" key="1">
    <citation type="submission" date="2015-09" db="EMBL/GenBank/DDBJ databases">
        <title>Sorangium comparison.</title>
        <authorList>
            <person name="Zaburannyi N."/>
            <person name="Bunk B."/>
            <person name="Overmann J."/>
            <person name="Mueller R."/>
        </authorList>
    </citation>
    <scope>NUCLEOTIDE SEQUENCE [LARGE SCALE GENOMIC DNA]</scope>
    <source>
        <strain evidence="3 4">So ce836</strain>
    </source>
</reference>
<gene>
    <name evidence="3" type="ORF">SOCE836_046800</name>
</gene>
<dbReference type="PANTHER" id="PTHR38462">
    <property type="entry name" value="EXONUCLEASE-LIKE PROTEIN"/>
    <property type="match status" value="1"/>
</dbReference>
<dbReference type="InterPro" id="IPR036397">
    <property type="entry name" value="RNaseH_sf"/>
</dbReference>
<evidence type="ECO:0000259" key="2">
    <source>
        <dbReference type="Pfam" id="PF13482"/>
    </source>
</evidence>
<organism evidence="3 4">
    <name type="scientific">Sorangium cellulosum</name>
    <name type="common">Polyangium cellulosum</name>
    <dbReference type="NCBI Taxonomy" id="56"/>
    <lineage>
        <taxon>Bacteria</taxon>
        <taxon>Pseudomonadati</taxon>
        <taxon>Myxococcota</taxon>
        <taxon>Polyangia</taxon>
        <taxon>Polyangiales</taxon>
        <taxon>Polyangiaceae</taxon>
        <taxon>Sorangium</taxon>
    </lineage>
</organism>
<dbReference type="PANTHER" id="PTHR38462:SF1">
    <property type="entry name" value="YPRB RIBONUCLEASE H-LIKE DOMAIN-CONTAINING PROTEIN"/>
    <property type="match status" value="1"/>
</dbReference>
<dbReference type="EMBL" id="CP012672">
    <property type="protein sequence ID" value="AUX32539.1"/>
    <property type="molecule type" value="Genomic_DNA"/>
</dbReference>